<evidence type="ECO:0000256" key="7">
    <source>
        <dbReference type="ARBA" id="ARBA00022679"/>
    </source>
</evidence>
<dbReference type="InterPro" id="IPR015421">
    <property type="entry name" value="PyrdxlP-dep_Trfase_major"/>
</dbReference>
<feature type="binding site" evidence="13">
    <location>
        <position position="287"/>
    </location>
    <ligand>
        <name>substrate</name>
    </ligand>
</feature>
<dbReference type="Proteomes" id="UP000501926">
    <property type="component" value="Chromosome"/>
</dbReference>
<keyword evidence="6 13" id="KW-0032">Aminotransferase</keyword>
<comment type="catalytic activity">
    <reaction evidence="11 13">
        <text>(8S)-8-amino-7-oxononanoate + S-adenosyl-L-methionine = S-adenosyl-4-methylsulfanyl-2-oxobutanoate + (7R,8S)-7,8-diammoniononanoate</text>
        <dbReference type="Rhea" id="RHEA:16861"/>
        <dbReference type="ChEBI" id="CHEBI:16490"/>
        <dbReference type="ChEBI" id="CHEBI:59789"/>
        <dbReference type="ChEBI" id="CHEBI:149468"/>
        <dbReference type="ChEBI" id="CHEBI:149469"/>
        <dbReference type="EC" id="2.6.1.62"/>
    </reaction>
</comment>
<dbReference type="Gene3D" id="3.40.640.10">
    <property type="entry name" value="Type I PLP-dependent aspartate aminotransferase-like (Major domain)"/>
    <property type="match status" value="1"/>
</dbReference>
<organism evidence="14">
    <name type="scientific">Kuenenia stuttgartiensis</name>
    <dbReference type="NCBI Taxonomy" id="174633"/>
    <lineage>
        <taxon>Bacteria</taxon>
        <taxon>Pseudomonadati</taxon>
        <taxon>Planctomycetota</taxon>
        <taxon>Candidatus Brocadiia</taxon>
        <taxon>Candidatus Brocadiales</taxon>
        <taxon>Candidatus Brocadiaceae</taxon>
        <taxon>Candidatus Kuenenia</taxon>
    </lineage>
</organism>
<keyword evidence="7 13" id="KW-0808">Transferase</keyword>
<feature type="binding site" evidence="13">
    <location>
        <position position="322"/>
    </location>
    <ligand>
        <name>substrate</name>
    </ligand>
</feature>
<evidence type="ECO:0000256" key="11">
    <source>
        <dbReference type="ARBA" id="ARBA00048449"/>
    </source>
</evidence>
<gene>
    <name evidence="13 14" type="primary">bioA</name>
    <name evidence="15" type="ORF">KsCSTR_32620</name>
    <name evidence="16" type="ORF">KSMBR1_0393</name>
    <name evidence="14" type="ORF">kuste4204</name>
</gene>
<keyword evidence="9 13" id="KW-0093">Biotin biosynthesis</keyword>
<evidence type="ECO:0000256" key="2">
    <source>
        <dbReference type="ARBA" id="ARBA00004496"/>
    </source>
</evidence>
<comment type="pathway">
    <text evidence="3 13">Cofactor biosynthesis; biotin biosynthesis; 7,8-diaminononanoate from 8-amino-7-oxononanoate (SAM route): step 1/1.</text>
</comment>
<evidence type="ECO:0000256" key="1">
    <source>
        <dbReference type="ARBA" id="ARBA00001933"/>
    </source>
</evidence>
<comment type="subunit">
    <text evidence="4 13">Homodimer.</text>
</comment>
<dbReference type="AlphaFoldDB" id="Q1Q4L9"/>
<feature type="binding site" evidence="13">
    <location>
        <begin position="323"/>
        <end position="324"/>
    </location>
    <ligand>
        <name>pyridoxal 5'-phosphate</name>
        <dbReference type="ChEBI" id="CHEBI:597326"/>
    </ligand>
</feature>
<evidence type="ECO:0000313" key="17">
    <source>
        <dbReference type="Proteomes" id="UP000221734"/>
    </source>
</evidence>
<feature type="binding site" evidence="13">
    <location>
        <position position="152"/>
    </location>
    <ligand>
        <name>substrate</name>
    </ligand>
</feature>
<comment type="subcellular location">
    <subcellularLocation>
        <location evidence="2 13">Cytoplasm</location>
    </subcellularLocation>
</comment>
<dbReference type="EMBL" id="CP049055">
    <property type="protein sequence ID" value="QII12641.1"/>
    <property type="molecule type" value="Genomic_DNA"/>
</dbReference>
<feature type="binding site" evidence="13">
    <location>
        <position position="258"/>
    </location>
    <ligand>
        <name>pyridoxal 5'-phosphate</name>
        <dbReference type="ChEBI" id="CHEBI:597326"/>
    </ligand>
</feature>
<evidence type="ECO:0000256" key="3">
    <source>
        <dbReference type="ARBA" id="ARBA00005063"/>
    </source>
</evidence>
<name>Q1Q4L9_KUEST</name>
<evidence type="ECO:0000256" key="9">
    <source>
        <dbReference type="ARBA" id="ARBA00022756"/>
    </source>
</evidence>
<reference evidence="15 18" key="5">
    <citation type="submission" date="2020-02" db="EMBL/GenBank/DDBJ databases">
        <title>Newly sequenced genome of strain CSTR1 showed variability in Candidatus Kuenenia stuttgartiensis genomes.</title>
        <authorList>
            <person name="Ding C."/>
            <person name="Adrian L."/>
        </authorList>
    </citation>
    <scope>NUCLEOTIDE SEQUENCE [LARGE SCALE GENOMIC DNA]</scope>
    <source>
        <strain evidence="15 18">CSTR1</strain>
    </source>
</reference>
<dbReference type="EMBL" id="CT573071">
    <property type="protein sequence ID" value="CAJ74966.1"/>
    <property type="molecule type" value="Genomic_DNA"/>
</dbReference>
<dbReference type="NCBIfam" id="NF004624">
    <property type="entry name" value="PRK05964.1"/>
    <property type="match status" value="1"/>
</dbReference>
<evidence type="ECO:0000313" key="16">
    <source>
        <dbReference type="EMBL" id="SOH02909.1"/>
    </source>
</evidence>
<dbReference type="UniPathway" id="UPA00078">
    <property type="reaction ID" value="UER00160"/>
</dbReference>
<evidence type="ECO:0000256" key="10">
    <source>
        <dbReference type="ARBA" id="ARBA00022898"/>
    </source>
</evidence>
<keyword evidence="8 13" id="KW-0949">S-adenosyl-L-methionine</keyword>
<dbReference type="GO" id="GO:0005737">
    <property type="term" value="C:cytoplasm"/>
    <property type="evidence" value="ECO:0007669"/>
    <property type="project" value="UniProtKB-SubCell"/>
</dbReference>
<reference evidence="16" key="4">
    <citation type="submission" date="2017-10" db="EMBL/GenBank/DDBJ databases">
        <authorList>
            <person name="Banno H."/>
            <person name="Chua N.-H."/>
        </authorList>
    </citation>
    <scope>NUCLEOTIDE SEQUENCE [LARGE SCALE GENOMIC DNA]</scope>
    <source>
        <strain evidence="16">Kuenenia_mbr1_ru-nijmegen</strain>
    </source>
</reference>
<dbReference type="InterPro" id="IPR005814">
    <property type="entry name" value="Aminotrans_3"/>
</dbReference>
<dbReference type="PROSITE" id="PS00600">
    <property type="entry name" value="AA_TRANSFER_CLASS_3"/>
    <property type="match status" value="1"/>
</dbReference>
<sequence>MFEEIRKEQLQTWDKTYLWHPFTQMQEYVKETPLVIAEGKGIYLKDIDGNEYIDGVSSMWCNLHGHRKKEIDDAIKAQLDKIAHSTFLGPTNIPASELGKKLIEIVPNGLSKVFYSDNGSTANEVALKMAFQYWQHKGRRDKTQFIALQYGYHGDTIGTMAVGGIDIYHKVFSPLYFKTHFAPSPYCYRCPLNKIPEDCSMECLGTLEKILQEHADNVAAMIMEPLVQGVGGMLMHPKGYLAGVSKLCKQYDVLLILDEVMTGFGRTGKMFACEHECVVPDLMPLSKGINGGYMPLAATLATQEIYDAFLGEYTHLKTFFHGHTYTGHPLGCAASLASIHLFEKENILENLQPKIKHLKEKLSSFKVLKHVGEIRQCGLIAAIELVKDTKTKEPYSWVERIGIQICLEAKKQGVLIRPLGHIIVIMPPLIITTAELDRLLGVIYESIRTVTEKV</sequence>
<evidence type="ECO:0000313" key="14">
    <source>
        <dbReference type="EMBL" id="CAJ74966.1"/>
    </source>
</evidence>
<reference evidence="14" key="2">
    <citation type="submission" date="2006-01" db="EMBL/GenBank/DDBJ databases">
        <authorList>
            <person name="Genoscope"/>
        </authorList>
    </citation>
    <scope>NUCLEOTIDE SEQUENCE</scope>
</reference>
<protein>
    <recommendedName>
        <fullName evidence="13">Adenosylmethionine-8-amino-7-oxononanoate aminotransferase</fullName>
        <ecNumber evidence="13">2.6.1.62</ecNumber>
    </recommendedName>
    <alternativeName>
        <fullName evidence="13">7,8-diamino-pelargonic acid aminotransferase</fullName>
        <shortName evidence="13">DAPA AT</shortName>
        <shortName evidence="13">DAPA aminotransferase</shortName>
    </alternativeName>
    <alternativeName>
        <fullName evidence="13">7,8-diaminononanoate synthase</fullName>
        <shortName evidence="13">DANS</shortName>
    </alternativeName>
    <alternativeName>
        <fullName evidence="13">Diaminopelargonic acid synthase</fullName>
    </alternativeName>
</protein>
<comment type="similarity">
    <text evidence="12 13">Belongs to the class-III pyridoxal-phosphate-dependent aminotransferase family. BioA subfamily.</text>
</comment>
<evidence type="ECO:0000256" key="4">
    <source>
        <dbReference type="ARBA" id="ARBA00011738"/>
    </source>
</evidence>
<dbReference type="InterPro" id="IPR015424">
    <property type="entry name" value="PyrdxlP-dep_Trfase"/>
</dbReference>
<dbReference type="PANTHER" id="PTHR42684:SF17">
    <property type="entry name" value="ADENOSYLMETHIONINE-8-AMINO-7-OXONONANOATE AMINOTRANSFERASE"/>
    <property type="match status" value="1"/>
</dbReference>
<dbReference type="NCBIfam" id="TIGR00508">
    <property type="entry name" value="bioA"/>
    <property type="match status" value="1"/>
</dbReference>
<dbReference type="PIRSF" id="PIRSF000521">
    <property type="entry name" value="Transaminase_4ab_Lys_Orn"/>
    <property type="match status" value="1"/>
</dbReference>
<dbReference type="EC" id="2.6.1.62" evidence="13"/>
<keyword evidence="5 13" id="KW-0963">Cytoplasm</keyword>
<dbReference type="PANTHER" id="PTHR42684">
    <property type="entry name" value="ADENOSYLMETHIONINE-8-AMINO-7-OXONONANOATE AMINOTRANSFERASE"/>
    <property type="match status" value="1"/>
</dbReference>
<proteinExistence type="inferred from homology"/>
<dbReference type="Proteomes" id="UP000221734">
    <property type="component" value="Chromosome Kuenenia_stuttgartiensis_MBR1"/>
</dbReference>
<feature type="binding site" evidence="13">
    <location>
        <begin position="119"/>
        <end position="120"/>
    </location>
    <ligand>
        <name>pyridoxal 5'-phosphate</name>
        <dbReference type="ChEBI" id="CHEBI:597326"/>
    </ligand>
</feature>
<evidence type="ECO:0000256" key="6">
    <source>
        <dbReference type="ARBA" id="ARBA00022576"/>
    </source>
</evidence>
<feature type="site" description="Participates in the substrate recognition with KAPA and in a stacking interaction with the adenine ring of SAM" evidence="13">
    <location>
        <position position="22"/>
    </location>
</feature>
<comment type="function">
    <text evidence="13">Catalyzes the transfer of the alpha-amino group from S-adenosyl-L-methionine (SAM) to 7-keto-8-aminopelargonic acid (KAPA) to form 7,8-diaminopelargonic acid (DAPA). It is the only aminotransferase known to utilize SAM as an amino donor.</text>
</comment>
<dbReference type="InterPro" id="IPR015422">
    <property type="entry name" value="PyrdxlP-dep_Trfase_small"/>
</dbReference>
<evidence type="ECO:0000256" key="12">
    <source>
        <dbReference type="ARBA" id="ARBA00060970"/>
    </source>
</evidence>
<dbReference type="InterPro" id="IPR049704">
    <property type="entry name" value="Aminotrans_3_PPA_site"/>
</dbReference>
<evidence type="ECO:0000313" key="15">
    <source>
        <dbReference type="EMBL" id="QII12641.1"/>
    </source>
</evidence>
<evidence type="ECO:0000256" key="5">
    <source>
        <dbReference type="ARBA" id="ARBA00022490"/>
    </source>
</evidence>
<reference evidence="14" key="1">
    <citation type="journal article" date="2006" name="Nature">
        <title>Deciphering the evolution and metabolism of an anammox bacterium from a community genome.</title>
        <authorList>
            <person name="Strous M."/>
            <person name="Pelletier E."/>
            <person name="Mangenot S."/>
            <person name="Rattei T."/>
            <person name="Lehner A."/>
            <person name="Taylor M.W."/>
            <person name="Horn M."/>
            <person name="Daims H."/>
            <person name="Bartol-Mavel D."/>
            <person name="Wincker P."/>
            <person name="Barbe V."/>
            <person name="Fonknechten N."/>
            <person name="Vallenet D."/>
            <person name="Segurens B."/>
            <person name="Schenowitz-Truong C."/>
            <person name="Medigue C."/>
            <person name="Collingro A."/>
            <person name="Snel B."/>
            <person name="Dutilh B.E."/>
            <person name="OpDenCamp H.J.M."/>
            <person name="vanDerDrift C."/>
            <person name="Cirpus I."/>
            <person name="vanDePas-Schoonen K.T."/>
            <person name="Harhangi H.R."/>
            <person name="vanNiftrik L."/>
            <person name="Schmid M."/>
            <person name="Keltjens J."/>
            <person name="vanDeVossenberg J."/>
            <person name="Kartal B."/>
            <person name="Meier H."/>
            <person name="Frishman D."/>
            <person name="Huynen M.A."/>
            <person name="Mewes H."/>
            <person name="Weissenbach J."/>
            <person name="Jetten M.S.M."/>
            <person name="Wagner M."/>
            <person name="LePaslier D."/>
        </authorList>
    </citation>
    <scope>NUCLEOTIDE SEQUENCE</scope>
</reference>
<dbReference type="GO" id="GO:0030170">
    <property type="term" value="F:pyridoxal phosphate binding"/>
    <property type="evidence" value="ECO:0007669"/>
    <property type="project" value="UniProtKB-UniRule"/>
</dbReference>
<dbReference type="Gene3D" id="3.90.1150.10">
    <property type="entry name" value="Aspartate Aminotransferase, domain 1"/>
    <property type="match status" value="1"/>
</dbReference>
<keyword evidence="10 13" id="KW-0663">Pyridoxal phosphate</keyword>
<dbReference type="GO" id="GO:0009102">
    <property type="term" value="P:biotin biosynthetic process"/>
    <property type="evidence" value="ECO:0007669"/>
    <property type="project" value="UniProtKB-UniRule"/>
</dbReference>
<feature type="modified residue" description="N6-(pyridoxal phosphate)lysine" evidence="13">
    <location>
        <position position="287"/>
    </location>
</feature>
<dbReference type="KEGG" id="kst:KSMBR1_0393"/>
<evidence type="ECO:0000256" key="13">
    <source>
        <dbReference type="HAMAP-Rule" id="MF_00834"/>
    </source>
</evidence>
<dbReference type="InterPro" id="IPR005815">
    <property type="entry name" value="BioA"/>
</dbReference>
<dbReference type="GO" id="GO:0004015">
    <property type="term" value="F:adenosylmethionine-8-amino-7-oxononanoate transaminase activity"/>
    <property type="evidence" value="ECO:0007669"/>
    <property type="project" value="UniProtKB-UniRule"/>
</dbReference>
<dbReference type="RefSeq" id="WP_099323815.1">
    <property type="nucleotide sequence ID" value="NZ_CP049055.1"/>
</dbReference>
<dbReference type="SUPFAM" id="SSF53383">
    <property type="entry name" value="PLP-dependent transferases"/>
    <property type="match status" value="1"/>
</dbReference>
<reference evidence="17" key="3">
    <citation type="submission" date="2017-10" db="EMBL/GenBank/DDBJ databases">
        <authorList>
            <person name="Frank J."/>
        </authorList>
    </citation>
    <scope>NUCLEOTIDE SEQUENCE [LARGE SCALE GENOMIC DNA]</scope>
</reference>
<feature type="binding site" evidence="13">
    <location>
        <position position="417"/>
    </location>
    <ligand>
        <name>substrate</name>
    </ligand>
</feature>
<dbReference type="HAMAP" id="MF_00834">
    <property type="entry name" value="BioA"/>
    <property type="match status" value="1"/>
</dbReference>
<dbReference type="FunFam" id="3.40.640.10:FF:000078">
    <property type="entry name" value="Adenosylmethionine-8-amino-7-oxononanoate aminotransferase"/>
    <property type="match status" value="1"/>
</dbReference>
<accession>Q1Q4L9</accession>
<comment type="cofactor">
    <cofactor evidence="1 13">
        <name>pyridoxal 5'-phosphate</name>
        <dbReference type="ChEBI" id="CHEBI:597326"/>
    </cofactor>
</comment>
<comment type="caution">
    <text evidence="13">Lacks conserved residue(s) required for the propagation of feature annotation.</text>
</comment>
<dbReference type="Pfam" id="PF00202">
    <property type="entry name" value="Aminotran_3"/>
    <property type="match status" value="1"/>
</dbReference>
<evidence type="ECO:0000313" key="18">
    <source>
        <dbReference type="Proteomes" id="UP000501926"/>
    </source>
</evidence>
<keyword evidence="17" id="KW-1185">Reference proteome</keyword>
<dbReference type="CDD" id="cd00610">
    <property type="entry name" value="OAT_like"/>
    <property type="match status" value="1"/>
</dbReference>
<dbReference type="OrthoDB" id="9816013at2"/>
<dbReference type="EMBL" id="LT934425">
    <property type="protein sequence ID" value="SOH02909.1"/>
    <property type="molecule type" value="Genomic_DNA"/>
</dbReference>
<evidence type="ECO:0000256" key="8">
    <source>
        <dbReference type="ARBA" id="ARBA00022691"/>
    </source>
</evidence>